<dbReference type="Pfam" id="PF02597">
    <property type="entry name" value="ThiS"/>
    <property type="match status" value="1"/>
</dbReference>
<accession>A0A4R9FS51</accession>
<sequence>MFVQVLFFAAMKDHFSSQERLELTEESNVRGLRDFLLERKPEASSLLQVSRFAVNQVVVGDEFILQEGAIVAVLPPSSGG</sequence>
<dbReference type="CDD" id="cd00754">
    <property type="entry name" value="Ubl_MoaD"/>
    <property type="match status" value="1"/>
</dbReference>
<keyword evidence="2" id="KW-1185">Reference proteome</keyword>
<dbReference type="InterPro" id="IPR016155">
    <property type="entry name" value="Mopterin_synth/thiamin_S_b"/>
</dbReference>
<name>A0A4R9FS51_9LEPT</name>
<evidence type="ECO:0000313" key="2">
    <source>
        <dbReference type="Proteomes" id="UP000297453"/>
    </source>
</evidence>
<dbReference type="Gene3D" id="3.10.20.30">
    <property type="match status" value="1"/>
</dbReference>
<dbReference type="Proteomes" id="UP000297453">
    <property type="component" value="Unassembled WGS sequence"/>
</dbReference>
<evidence type="ECO:0000313" key="1">
    <source>
        <dbReference type="EMBL" id="TGK00707.1"/>
    </source>
</evidence>
<comment type="caution">
    <text evidence="1">The sequence shown here is derived from an EMBL/GenBank/DDBJ whole genome shotgun (WGS) entry which is preliminary data.</text>
</comment>
<gene>
    <name evidence="1" type="ORF">EHO59_12245</name>
</gene>
<dbReference type="SUPFAM" id="SSF54285">
    <property type="entry name" value="MoaD/ThiS"/>
    <property type="match status" value="1"/>
</dbReference>
<protein>
    <submittedName>
        <fullName evidence="1">MoaD/ThiS family protein</fullName>
    </submittedName>
</protein>
<dbReference type="InterPro" id="IPR012675">
    <property type="entry name" value="Beta-grasp_dom_sf"/>
</dbReference>
<organism evidence="1 2">
    <name type="scientific">Leptospira semungkisensis</name>
    <dbReference type="NCBI Taxonomy" id="2484985"/>
    <lineage>
        <taxon>Bacteria</taxon>
        <taxon>Pseudomonadati</taxon>
        <taxon>Spirochaetota</taxon>
        <taxon>Spirochaetia</taxon>
        <taxon>Leptospirales</taxon>
        <taxon>Leptospiraceae</taxon>
        <taxon>Leptospira</taxon>
    </lineage>
</organism>
<dbReference type="OrthoDB" id="337812at2"/>
<dbReference type="EMBL" id="RQEP01000018">
    <property type="protein sequence ID" value="TGK00707.1"/>
    <property type="molecule type" value="Genomic_DNA"/>
</dbReference>
<reference evidence="1" key="1">
    <citation type="journal article" date="2019" name="PLoS Negl. Trop. Dis.">
        <title>Revisiting the worldwide diversity of Leptospira species in the environment.</title>
        <authorList>
            <person name="Vincent A.T."/>
            <person name="Schiettekatte O."/>
            <person name="Bourhy P."/>
            <person name="Veyrier F.J."/>
            <person name="Picardeau M."/>
        </authorList>
    </citation>
    <scope>NUCLEOTIDE SEQUENCE [LARGE SCALE GENOMIC DNA]</scope>
    <source>
        <strain evidence="1">SSS9</strain>
    </source>
</reference>
<dbReference type="InterPro" id="IPR003749">
    <property type="entry name" value="ThiS/MoaD-like"/>
</dbReference>
<dbReference type="AlphaFoldDB" id="A0A4R9FS51"/>
<proteinExistence type="predicted"/>
<dbReference type="RefSeq" id="WP_135588389.1">
    <property type="nucleotide sequence ID" value="NZ_RQEP01000018.1"/>
</dbReference>